<dbReference type="OrthoDB" id="57180at2759"/>
<evidence type="ECO:0000313" key="3">
    <source>
        <dbReference type="Proteomes" id="UP000266841"/>
    </source>
</evidence>
<feature type="transmembrane region" description="Helical" evidence="1">
    <location>
        <begin position="144"/>
        <end position="163"/>
    </location>
</feature>
<organism evidence="2 3">
    <name type="scientific">Thalassiosira oceanica</name>
    <name type="common">Marine diatom</name>
    <dbReference type="NCBI Taxonomy" id="159749"/>
    <lineage>
        <taxon>Eukaryota</taxon>
        <taxon>Sar</taxon>
        <taxon>Stramenopiles</taxon>
        <taxon>Ochrophyta</taxon>
        <taxon>Bacillariophyta</taxon>
        <taxon>Coscinodiscophyceae</taxon>
        <taxon>Thalassiosirophycidae</taxon>
        <taxon>Thalassiosirales</taxon>
        <taxon>Thalassiosiraceae</taxon>
        <taxon>Thalassiosira</taxon>
    </lineage>
</organism>
<keyword evidence="3" id="KW-1185">Reference proteome</keyword>
<keyword evidence="1" id="KW-0812">Transmembrane</keyword>
<keyword evidence="1" id="KW-0472">Membrane</keyword>
<accession>K0SG04</accession>
<comment type="caution">
    <text evidence="2">The sequence shown here is derived from an EMBL/GenBank/DDBJ whole genome shotgun (WGS) entry which is preliminary data.</text>
</comment>
<dbReference type="Proteomes" id="UP000266841">
    <property type="component" value="Unassembled WGS sequence"/>
</dbReference>
<dbReference type="AlphaFoldDB" id="K0SG04"/>
<evidence type="ECO:0000313" key="2">
    <source>
        <dbReference type="EMBL" id="EJK64250.1"/>
    </source>
</evidence>
<dbReference type="EMBL" id="AGNL01017482">
    <property type="protein sequence ID" value="EJK64250.1"/>
    <property type="molecule type" value="Genomic_DNA"/>
</dbReference>
<feature type="transmembrane region" description="Helical" evidence="1">
    <location>
        <begin position="217"/>
        <end position="236"/>
    </location>
</feature>
<sequence>MKRYVAVIGFGQHVAGIESKKTKLTIIPYLMTTLSEPWWLERGHFEYSLEKKQEQIELGNLGNRVNRILGLRIMVNHGTTKGWMSSFKFFFLSMTAILNFVTDDGSSVDGGSMLRAIVSVNTLVSSNTAYLAGGSNTIQSIAVYLAYAVNGVHIGTVTLMALINRLKKSGEERWFMRYQGEVYIYMRLLASSLCFFYLPLFTAFSTDTGDGSQENKVWVWVLSILLVVLSFLWIIVRDVRAKMEENRKLAELDKATRDKAAVAQAFKPFSSWSQEETTLWVKGGEMSNEEYFTDATRTNIIEKLDAARVDGGMLSRMVEGGDVSLLVNSVGLSLGDVDKLFVEVKRVMQTSHEEKGDLA</sequence>
<evidence type="ECO:0000256" key="1">
    <source>
        <dbReference type="SAM" id="Phobius"/>
    </source>
</evidence>
<gene>
    <name evidence="2" type="ORF">THAOC_15036</name>
</gene>
<protein>
    <submittedName>
        <fullName evidence="2">Uncharacterized protein</fullName>
    </submittedName>
</protein>
<reference evidence="2 3" key="1">
    <citation type="journal article" date="2012" name="Genome Biol.">
        <title>Genome and low-iron response of an oceanic diatom adapted to chronic iron limitation.</title>
        <authorList>
            <person name="Lommer M."/>
            <person name="Specht M."/>
            <person name="Roy A.S."/>
            <person name="Kraemer L."/>
            <person name="Andreson R."/>
            <person name="Gutowska M.A."/>
            <person name="Wolf J."/>
            <person name="Bergner S.V."/>
            <person name="Schilhabel M.B."/>
            <person name="Klostermeier U.C."/>
            <person name="Beiko R.G."/>
            <person name="Rosenstiel P."/>
            <person name="Hippler M."/>
            <person name="Laroche J."/>
        </authorList>
    </citation>
    <scope>NUCLEOTIDE SEQUENCE [LARGE SCALE GENOMIC DNA]</scope>
    <source>
        <strain evidence="2 3">CCMP1005</strain>
    </source>
</reference>
<feature type="transmembrane region" description="Helical" evidence="1">
    <location>
        <begin position="184"/>
        <end position="205"/>
    </location>
</feature>
<name>K0SG04_THAOC</name>
<feature type="transmembrane region" description="Helical" evidence="1">
    <location>
        <begin position="82"/>
        <end position="101"/>
    </location>
</feature>
<proteinExistence type="predicted"/>
<keyword evidence="1" id="KW-1133">Transmembrane helix</keyword>